<dbReference type="Proteomes" id="UP000515663">
    <property type="component" value="Chromosome"/>
</dbReference>
<evidence type="ECO:0000313" key="1">
    <source>
        <dbReference type="EMBL" id="QMT01363.1"/>
    </source>
</evidence>
<sequence>MPPSYSEVTSWKPEVMSQIASGIVRLQAHLEVEAPKASNPVLNLTGAQWHGEARTPADDRGVGLTKWIRHTADEYGDLAAALRTGAADIRGAITALESRTTLADGDGYILDRGSRDYTVNFDPARAPEGAEYDAGLAYEHHSALVGLGTAADDTVTGARDAINGVLGEIGAMTPPSVAANRGLVDPKLAESDAKAVRDGTATPEQRGRFERMTALTPQQLEDLKAGRPSGLDPSRIEYIKTVLGVEGDLSGPAATAAISAAQRRGEDIAEAYRRTRRSVGQSGMSPDDVARMNSLGKSMAKGSFILGLGVTVYDEWSKYDRDEQDGGDAAATVVGAVGGGVIGGAAAGAVVGSFAGPVGTAIGAGIGAAIGSKAGSDAMKVVKGWFD</sequence>
<reference evidence="2" key="1">
    <citation type="submission" date="2020-07" db="EMBL/GenBank/DDBJ databases">
        <title>novel species isolated from the respiratory tract of Marmot.</title>
        <authorList>
            <person name="Zhang G."/>
        </authorList>
    </citation>
    <scope>NUCLEOTIDE SEQUENCE [LARGE SCALE GENOMIC DNA]</scope>
    <source>
        <strain evidence="2">686</strain>
    </source>
</reference>
<protein>
    <recommendedName>
        <fullName evidence="3">WXG100 family type VII secretion target</fullName>
    </recommendedName>
</protein>
<keyword evidence="2" id="KW-1185">Reference proteome</keyword>
<proteinExistence type="predicted"/>
<evidence type="ECO:0000313" key="2">
    <source>
        <dbReference type="Proteomes" id="UP000515663"/>
    </source>
</evidence>
<name>A0A7D7LR64_9ACTN</name>
<dbReference type="AlphaFoldDB" id="A0A7D7LR64"/>
<gene>
    <name evidence="1" type="ORF">H1R19_21495</name>
</gene>
<dbReference type="EMBL" id="CP059491">
    <property type="protein sequence ID" value="QMT01363.1"/>
    <property type="molecule type" value="Genomic_DNA"/>
</dbReference>
<dbReference type="KEGG" id="gji:H1R19_21495"/>
<evidence type="ECO:0008006" key="3">
    <source>
        <dbReference type="Google" id="ProtNLM"/>
    </source>
</evidence>
<accession>A0A7D7LR64</accession>
<organism evidence="1 2">
    <name type="scientific">Gordonia jinghuaiqii</name>
    <dbReference type="NCBI Taxonomy" id="2758710"/>
    <lineage>
        <taxon>Bacteria</taxon>
        <taxon>Bacillati</taxon>
        <taxon>Actinomycetota</taxon>
        <taxon>Actinomycetes</taxon>
        <taxon>Mycobacteriales</taxon>
        <taxon>Gordoniaceae</taxon>
        <taxon>Gordonia</taxon>
    </lineage>
</organism>